<dbReference type="CDD" id="cd05233">
    <property type="entry name" value="SDR_c"/>
    <property type="match status" value="1"/>
</dbReference>
<proteinExistence type="inferred from homology"/>
<protein>
    <submittedName>
        <fullName evidence="4">Oxidoreductase</fullName>
    </submittedName>
</protein>
<keyword evidence="5" id="KW-1185">Reference proteome</keyword>
<evidence type="ECO:0000259" key="3">
    <source>
        <dbReference type="SMART" id="SM00822"/>
    </source>
</evidence>
<evidence type="ECO:0000313" key="4">
    <source>
        <dbReference type="EMBL" id="GGA10579.1"/>
    </source>
</evidence>
<dbReference type="PROSITE" id="PS00061">
    <property type="entry name" value="ADH_SHORT"/>
    <property type="match status" value="1"/>
</dbReference>
<dbReference type="PRINTS" id="PR00080">
    <property type="entry name" value="SDRFAMILY"/>
</dbReference>
<name>A0ABQ1FH62_9SPHN</name>
<organism evidence="4 5">
    <name type="scientific">Blastomonas marina</name>
    <dbReference type="NCBI Taxonomy" id="1867408"/>
    <lineage>
        <taxon>Bacteria</taxon>
        <taxon>Pseudomonadati</taxon>
        <taxon>Pseudomonadota</taxon>
        <taxon>Alphaproteobacteria</taxon>
        <taxon>Sphingomonadales</taxon>
        <taxon>Sphingomonadaceae</taxon>
        <taxon>Blastomonas</taxon>
    </lineage>
</organism>
<dbReference type="SUPFAM" id="SSF51735">
    <property type="entry name" value="NAD(P)-binding Rossmann-fold domains"/>
    <property type="match status" value="1"/>
</dbReference>
<dbReference type="InterPro" id="IPR050259">
    <property type="entry name" value="SDR"/>
</dbReference>
<dbReference type="InterPro" id="IPR057326">
    <property type="entry name" value="KR_dom"/>
</dbReference>
<dbReference type="RefSeq" id="WP_229658171.1">
    <property type="nucleotide sequence ID" value="NZ_BMID01000001.1"/>
</dbReference>
<comment type="caution">
    <text evidence="4">The sequence shown here is derived from an EMBL/GenBank/DDBJ whole genome shotgun (WGS) entry which is preliminary data.</text>
</comment>
<dbReference type="InterPro" id="IPR036291">
    <property type="entry name" value="NAD(P)-bd_dom_sf"/>
</dbReference>
<dbReference type="Pfam" id="PF00106">
    <property type="entry name" value="adh_short"/>
    <property type="match status" value="1"/>
</dbReference>
<dbReference type="InterPro" id="IPR020904">
    <property type="entry name" value="Sc_DH/Rdtase_CS"/>
</dbReference>
<gene>
    <name evidence="4" type="ORF">GCM10010923_21430</name>
</gene>
<dbReference type="EMBL" id="BMID01000001">
    <property type="protein sequence ID" value="GGA10579.1"/>
    <property type="molecule type" value="Genomic_DNA"/>
</dbReference>
<evidence type="ECO:0000256" key="1">
    <source>
        <dbReference type="ARBA" id="ARBA00006484"/>
    </source>
</evidence>
<dbReference type="PANTHER" id="PTHR42879:SF2">
    <property type="entry name" value="3-OXOACYL-[ACYL-CARRIER-PROTEIN] REDUCTASE FABG"/>
    <property type="match status" value="1"/>
</dbReference>
<dbReference type="Proteomes" id="UP000603317">
    <property type="component" value="Unassembled WGS sequence"/>
</dbReference>
<sequence length="246" mass="25394">MMIDGAHALVTGGGTGIGAAIAQALADQGAKITLLGRREAPLREVADSIGAQAYVTTCDVTDPAQVATAFAAARERHGAIDILVNNAGGATTAPFAKLEFETWRSTMSVNCDAVFHCTREVIEAMVEAGSGRIVTVASVAGLHGVAYASPYSAAKHAAVGLMRSIALEMEGRGVTANAVCPGFVDTDMFARSVATIREKTGRSADEARAELARLNPSGRVITPEEVAAAVVELVRSDRNGEAVEIA</sequence>
<dbReference type="Gene3D" id="3.40.50.720">
    <property type="entry name" value="NAD(P)-binding Rossmann-like Domain"/>
    <property type="match status" value="1"/>
</dbReference>
<reference evidence="5" key="1">
    <citation type="journal article" date="2019" name="Int. J. Syst. Evol. Microbiol.">
        <title>The Global Catalogue of Microorganisms (GCM) 10K type strain sequencing project: providing services to taxonomists for standard genome sequencing and annotation.</title>
        <authorList>
            <consortium name="The Broad Institute Genomics Platform"/>
            <consortium name="The Broad Institute Genome Sequencing Center for Infectious Disease"/>
            <person name="Wu L."/>
            <person name="Ma J."/>
        </authorList>
    </citation>
    <scope>NUCLEOTIDE SEQUENCE [LARGE SCALE GENOMIC DNA]</scope>
    <source>
        <strain evidence="5">CGMCC 1.15297</strain>
    </source>
</reference>
<accession>A0ABQ1FH62</accession>
<dbReference type="PANTHER" id="PTHR42879">
    <property type="entry name" value="3-OXOACYL-(ACYL-CARRIER-PROTEIN) REDUCTASE"/>
    <property type="match status" value="1"/>
</dbReference>
<feature type="domain" description="Ketoreductase" evidence="3">
    <location>
        <begin position="6"/>
        <end position="172"/>
    </location>
</feature>
<dbReference type="PRINTS" id="PR00081">
    <property type="entry name" value="GDHRDH"/>
</dbReference>
<comment type="similarity">
    <text evidence="1 2">Belongs to the short-chain dehydrogenases/reductases (SDR) family.</text>
</comment>
<evidence type="ECO:0000256" key="2">
    <source>
        <dbReference type="RuleBase" id="RU000363"/>
    </source>
</evidence>
<dbReference type="SMART" id="SM00822">
    <property type="entry name" value="PKS_KR"/>
    <property type="match status" value="1"/>
</dbReference>
<evidence type="ECO:0000313" key="5">
    <source>
        <dbReference type="Proteomes" id="UP000603317"/>
    </source>
</evidence>
<dbReference type="InterPro" id="IPR002347">
    <property type="entry name" value="SDR_fam"/>
</dbReference>